<evidence type="ECO:0000256" key="3">
    <source>
        <dbReference type="ARBA" id="ARBA00022840"/>
    </source>
</evidence>
<accession>A0A553PP18</accession>
<dbReference type="InterPro" id="IPR004344">
    <property type="entry name" value="TTL/TTLL_fam"/>
</dbReference>
<dbReference type="PANTHER" id="PTHR12241:SF162">
    <property type="entry name" value="TUBULIN MONOGLUTAMYLASE TTLL4"/>
    <property type="match status" value="1"/>
</dbReference>
<dbReference type="Pfam" id="PF03133">
    <property type="entry name" value="TTL"/>
    <property type="match status" value="1"/>
</dbReference>
<evidence type="ECO:0000313" key="5">
    <source>
        <dbReference type="Proteomes" id="UP000318571"/>
    </source>
</evidence>
<gene>
    <name evidence="4" type="ORF">TCAL_06012</name>
</gene>
<dbReference type="GO" id="GO:0036064">
    <property type="term" value="C:ciliary basal body"/>
    <property type="evidence" value="ECO:0007669"/>
    <property type="project" value="TreeGrafter"/>
</dbReference>
<evidence type="ECO:0000256" key="2">
    <source>
        <dbReference type="ARBA" id="ARBA00022741"/>
    </source>
</evidence>
<sequence>MEQPLCPSLFPRVPPFIKFIPAINPDGTLEKGQQYWDRDNWDQERLWRIPMAMESWIQIWAQMSKPLDFHHPTRNTWHISKGECLTKDVSLRSSVIHATTIVNKDVIARRSRRSLALSRSFNLEPFTEKAEDAINFMDQHPGVKLIMFAKMHEIARKNILGERFFIMQTQFPKDFNIHPLTFSLPGQREALQIAMKKDPQGLWIIKPPNSNNGNGVRLITTFDPLPSGKTCVQSYIRDPFLIRGCKFDIRVYVLLTSLDPLLIYLYDDGLVRIATERYTENPRSAKNNWIHVTNAAVNQSNNEKYIFNDMPDQCFGHKWRLKCLWAYLSEHGLSQVELDLIWNRIEDAVIKTIFTSYHEMQAEYNRVTKESNYNSYKVLGFDLLLDRKLNIFVIEVNARPALLSQPLDQSVNRPMLQEMVNILGFRIPSKCNEHQNLIKERFPHCSKSQFFTFEWKIHCRILSNHDEHKQEMFLSLPRSEYLESILKELTPCDVRTLIKLEHEFSQLHHFSRIFPTQQSNEYFQFCMNKESYYDRLVDAYEHKFSNDRGMGLKLLRTLCLKDVHL</sequence>
<comment type="caution">
    <text evidence="4">The sequence shown here is derived from an EMBL/GenBank/DDBJ whole genome shotgun (WGS) entry which is preliminary data.</text>
</comment>
<dbReference type="AlphaFoldDB" id="A0A553PP18"/>
<dbReference type="Gene3D" id="3.30.470.20">
    <property type="entry name" value="ATP-grasp fold, B domain"/>
    <property type="match status" value="1"/>
</dbReference>
<dbReference type="GO" id="GO:0000226">
    <property type="term" value="P:microtubule cytoskeleton organization"/>
    <property type="evidence" value="ECO:0007669"/>
    <property type="project" value="TreeGrafter"/>
</dbReference>
<dbReference type="OMA" id="QGINHKL"/>
<dbReference type="GO" id="GO:0005524">
    <property type="term" value="F:ATP binding"/>
    <property type="evidence" value="ECO:0007669"/>
    <property type="project" value="UniProtKB-KW"/>
</dbReference>
<protein>
    <recommendedName>
        <fullName evidence="6">Tubulin--tyrosine ligase-like protein 9</fullName>
    </recommendedName>
</protein>
<keyword evidence="5" id="KW-1185">Reference proteome</keyword>
<dbReference type="SUPFAM" id="SSF56059">
    <property type="entry name" value="Glutathione synthetase ATP-binding domain-like"/>
    <property type="match status" value="1"/>
</dbReference>
<evidence type="ECO:0000313" key="4">
    <source>
        <dbReference type="EMBL" id="TRY79423.1"/>
    </source>
</evidence>
<dbReference type="Proteomes" id="UP000318571">
    <property type="component" value="Chromosome 6"/>
</dbReference>
<keyword evidence="3" id="KW-0067">ATP-binding</keyword>
<proteinExistence type="predicted"/>
<name>A0A553PP18_TIGCA</name>
<dbReference type="GO" id="GO:0070740">
    <property type="term" value="F:tubulin-glutamic acid ligase activity"/>
    <property type="evidence" value="ECO:0007669"/>
    <property type="project" value="TreeGrafter"/>
</dbReference>
<evidence type="ECO:0008006" key="6">
    <source>
        <dbReference type="Google" id="ProtNLM"/>
    </source>
</evidence>
<keyword evidence="2" id="KW-0547">Nucleotide-binding</keyword>
<dbReference type="OrthoDB" id="202825at2759"/>
<dbReference type="STRING" id="6832.A0A553PP18"/>
<dbReference type="GO" id="GO:0015631">
    <property type="term" value="F:tubulin binding"/>
    <property type="evidence" value="ECO:0007669"/>
    <property type="project" value="TreeGrafter"/>
</dbReference>
<evidence type="ECO:0000256" key="1">
    <source>
        <dbReference type="ARBA" id="ARBA00022598"/>
    </source>
</evidence>
<dbReference type="PANTHER" id="PTHR12241">
    <property type="entry name" value="TUBULIN POLYGLUTAMYLASE"/>
    <property type="match status" value="1"/>
</dbReference>
<organism evidence="4 5">
    <name type="scientific">Tigriopus californicus</name>
    <name type="common">Marine copepod</name>
    <dbReference type="NCBI Taxonomy" id="6832"/>
    <lineage>
        <taxon>Eukaryota</taxon>
        <taxon>Metazoa</taxon>
        <taxon>Ecdysozoa</taxon>
        <taxon>Arthropoda</taxon>
        <taxon>Crustacea</taxon>
        <taxon>Multicrustacea</taxon>
        <taxon>Hexanauplia</taxon>
        <taxon>Copepoda</taxon>
        <taxon>Harpacticoida</taxon>
        <taxon>Harpacticidae</taxon>
        <taxon>Tigriopus</taxon>
    </lineage>
</organism>
<dbReference type="PROSITE" id="PS51221">
    <property type="entry name" value="TTL"/>
    <property type="match status" value="1"/>
</dbReference>
<keyword evidence="1" id="KW-0436">Ligase</keyword>
<dbReference type="EMBL" id="VCGU01000002">
    <property type="protein sequence ID" value="TRY79423.1"/>
    <property type="molecule type" value="Genomic_DNA"/>
</dbReference>
<reference evidence="4 5" key="1">
    <citation type="journal article" date="2018" name="Nat. Ecol. Evol.">
        <title>Genomic signatures of mitonuclear coevolution across populations of Tigriopus californicus.</title>
        <authorList>
            <person name="Barreto F.S."/>
            <person name="Watson E.T."/>
            <person name="Lima T.G."/>
            <person name="Willett C.S."/>
            <person name="Edmands S."/>
            <person name="Li W."/>
            <person name="Burton R.S."/>
        </authorList>
    </citation>
    <scope>NUCLEOTIDE SEQUENCE [LARGE SCALE GENOMIC DNA]</scope>
    <source>
        <strain evidence="4 5">San Diego</strain>
    </source>
</reference>